<evidence type="ECO:0000256" key="1">
    <source>
        <dbReference type="SAM" id="MobiDB-lite"/>
    </source>
</evidence>
<feature type="region of interest" description="Disordered" evidence="1">
    <location>
        <begin position="227"/>
        <end position="247"/>
    </location>
</feature>
<dbReference type="Proteomes" id="UP000229498">
    <property type="component" value="Unassembled WGS sequence"/>
</dbReference>
<feature type="domain" description="Calcineurin-like phosphoesterase" evidence="2">
    <location>
        <begin position="22"/>
        <end position="117"/>
    </location>
</feature>
<feature type="compositionally biased region" description="Basic and acidic residues" evidence="1">
    <location>
        <begin position="227"/>
        <end position="240"/>
    </location>
</feature>
<dbReference type="GO" id="GO:0016787">
    <property type="term" value="F:hydrolase activity"/>
    <property type="evidence" value="ECO:0007669"/>
    <property type="project" value="InterPro"/>
</dbReference>
<dbReference type="SUPFAM" id="SSF56300">
    <property type="entry name" value="Metallo-dependent phosphatases"/>
    <property type="match status" value="1"/>
</dbReference>
<dbReference type="NCBIfam" id="TIGR04123">
    <property type="entry name" value="P_estr_lig_assc"/>
    <property type="match status" value="1"/>
</dbReference>
<gene>
    <name evidence="3" type="ORF">CVT23_15835</name>
</gene>
<dbReference type="EMBL" id="PHIG01000039">
    <property type="protein sequence ID" value="PJK28801.1"/>
    <property type="molecule type" value="Genomic_DNA"/>
</dbReference>
<dbReference type="InterPro" id="IPR024173">
    <property type="entry name" value="Pesterase_MJ0037-like"/>
</dbReference>
<keyword evidence="4" id="KW-1185">Reference proteome</keyword>
<dbReference type="OrthoDB" id="9795838at2"/>
<dbReference type="InterPro" id="IPR026336">
    <property type="entry name" value="PdeM-like"/>
</dbReference>
<dbReference type="PANTHER" id="PTHR39323:SF1">
    <property type="entry name" value="BLR1149 PROTEIN"/>
    <property type="match status" value="1"/>
</dbReference>
<reference evidence="3 4" key="1">
    <citation type="submission" date="2017-11" db="EMBL/GenBank/DDBJ databases">
        <title>Draft genome sequence of Rhizobiales bacterium SY3-13.</title>
        <authorList>
            <person name="Sun C."/>
        </authorList>
    </citation>
    <scope>NUCLEOTIDE SEQUENCE [LARGE SCALE GENOMIC DNA]</scope>
    <source>
        <strain evidence="3 4">SY3-13</strain>
    </source>
</reference>
<sequence>MLVNGAHLQADPSGALYWPAERLLAISDLHFEKGSAMAARGHGLLPPYDTAETVRRIELLVQRYAPATLICLGDSFHDQGAWSRLSPAERERIAKLSRAQATIWIAGNHDPEPPAELAGTVCEEIAIGPLVFRHEPRPGPAPGEVAGHLHPKARIRRRGRSVTARCFATDMSRVVMPAFGAYTGGLDVTDPAYRPLFRRAFHAWMLLPEKVYAVPSARLARRGPDLPDRGVVLHEGEKGQPPDIPGA</sequence>
<protein>
    <submittedName>
        <fullName evidence="3">Phosphoesterase</fullName>
    </submittedName>
</protein>
<evidence type="ECO:0000313" key="3">
    <source>
        <dbReference type="EMBL" id="PJK28801.1"/>
    </source>
</evidence>
<organism evidence="3 4">
    <name type="scientific">Minwuia thermotolerans</name>
    <dbReference type="NCBI Taxonomy" id="2056226"/>
    <lineage>
        <taxon>Bacteria</taxon>
        <taxon>Pseudomonadati</taxon>
        <taxon>Pseudomonadota</taxon>
        <taxon>Alphaproteobacteria</taxon>
        <taxon>Minwuiales</taxon>
        <taxon>Minwuiaceae</taxon>
        <taxon>Minwuia</taxon>
    </lineage>
</organism>
<dbReference type="PANTHER" id="PTHR39323">
    <property type="entry name" value="BLR1149 PROTEIN"/>
    <property type="match status" value="1"/>
</dbReference>
<dbReference type="AlphaFoldDB" id="A0A2M9FZA2"/>
<dbReference type="RefSeq" id="WP_109792238.1">
    <property type="nucleotide sequence ID" value="NZ_PHIG01000039.1"/>
</dbReference>
<comment type="caution">
    <text evidence="3">The sequence shown here is derived from an EMBL/GenBank/DDBJ whole genome shotgun (WGS) entry which is preliminary data.</text>
</comment>
<name>A0A2M9FZA2_9PROT</name>
<evidence type="ECO:0000313" key="4">
    <source>
        <dbReference type="Proteomes" id="UP000229498"/>
    </source>
</evidence>
<accession>A0A2M9FZA2</accession>
<dbReference type="Gene3D" id="3.60.21.10">
    <property type="match status" value="1"/>
</dbReference>
<dbReference type="Pfam" id="PF00149">
    <property type="entry name" value="Metallophos"/>
    <property type="match status" value="1"/>
</dbReference>
<dbReference type="InterPro" id="IPR029052">
    <property type="entry name" value="Metallo-depent_PP-like"/>
</dbReference>
<evidence type="ECO:0000259" key="2">
    <source>
        <dbReference type="Pfam" id="PF00149"/>
    </source>
</evidence>
<dbReference type="InterPro" id="IPR004843">
    <property type="entry name" value="Calcineurin-like_PHP"/>
</dbReference>
<proteinExistence type="predicted"/>
<dbReference type="PIRSF" id="PIRSF000887">
    <property type="entry name" value="Pesterase_MJ0037"/>
    <property type="match status" value="1"/>
</dbReference>